<feature type="compositionally biased region" description="Basic residues" evidence="1">
    <location>
        <begin position="16"/>
        <end position="36"/>
    </location>
</feature>
<reference evidence="2 3" key="1">
    <citation type="submission" date="2023-08" db="EMBL/GenBank/DDBJ databases">
        <authorList>
            <person name="Palmer J.M."/>
        </authorList>
    </citation>
    <scope>NUCLEOTIDE SEQUENCE [LARGE SCALE GENOMIC DNA]</scope>
    <source>
        <strain evidence="2 3">TWF481</strain>
    </source>
</reference>
<protein>
    <submittedName>
        <fullName evidence="2">Uncharacterized protein</fullName>
    </submittedName>
</protein>
<accession>A0AAV9VU68</accession>
<feature type="compositionally biased region" description="Basic and acidic residues" evidence="1">
    <location>
        <begin position="184"/>
        <end position="197"/>
    </location>
</feature>
<proteinExistence type="predicted"/>
<feature type="compositionally biased region" description="Polar residues" evidence="1">
    <location>
        <begin position="241"/>
        <end position="250"/>
    </location>
</feature>
<gene>
    <name evidence="2" type="ORF">TWF481_002413</name>
</gene>
<comment type="caution">
    <text evidence="2">The sequence shown here is derived from an EMBL/GenBank/DDBJ whole genome shotgun (WGS) entry which is preliminary data.</text>
</comment>
<sequence length="356" mass="39552">MPQTRKRVRKESLSGAKKRFKVVKGSKPPRTRRRKKESSEPSTTTEETKVPKLPPVGIWNKDLEPPATQEQAEDSKLPATTEQAKDLKSAATKEQTKQPKLPPIGIWNKDPKPPAKRRRLNKPPTTTKRVKGSKPPDAVGRVISDINTPPNEPSPDAPAQCQSSTPGSVNAPVTSSPPLTPPDTTKDNPDSEGERSSLHLVKTRHTPKSCEPQDCQQQEQSPRPSGKPGSQSVDRAEPQISDKNSASANSNHRRQLPEDDELVFDIRDILEHSYWNQWSYGIIVDDPPTDLDELVPEAEIDADRNRVPSSGVADRKLHTDRNGQEIEYTTNGFQNQHYDSGDEAADELELESVVYL</sequence>
<keyword evidence="3" id="KW-1185">Reference proteome</keyword>
<name>A0AAV9VU68_9PEZI</name>
<organism evidence="2 3">
    <name type="scientific">Arthrobotrys musiformis</name>
    <dbReference type="NCBI Taxonomy" id="47236"/>
    <lineage>
        <taxon>Eukaryota</taxon>
        <taxon>Fungi</taxon>
        <taxon>Dikarya</taxon>
        <taxon>Ascomycota</taxon>
        <taxon>Pezizomycotina</taxon>
        <taxon>Orbiliomycetes</taxon>
        <taxon>Orbiliales</taxon>
        <taxon>Orbiliaceae</taxon>
        <taxon>Arthrobotrys</taxon>
    </lineage>
</organism>
<feature type="compositionally biased region" description="Polar residues" evidence="1">
    <location>
        <begin position="214"/>
        <end position="233"/>
    </location>
</feature>
<evidence type="ECO:0000256" key="1">
    <source>
        <dbReference type="SAM" id="MobiDB-lite"/>
    </source>
</evidence>
<dbReference type="Proteomes" id="UP001370758">
    <property type="component" value="Unassembled WGS sequence"/>
</dbReference>
<feature type="region of interest" description="Disordered" evidence="1">
    <location>
        <begin position="1"/>
        <end position="259"/>
    </location>
</feature>
<evidence type="ECO:0000313" key="3">
    <source>
        <dbReference type="Proteomes" id="UP001370758"/>
    </source>
</evidence>
<dbReference type="AlphaFoldDB" id="A0AAV9VU68"/>
<dbReference type="EMBL" id="JAVHJL010000011">
    <property type="protein sequence ID" value="KAK6496393.1"/>
    <property type="molecule type" value="Genomic_DNA"/>
</dbReference>
<evidence type="ECO:0000313" key="2">
    <source>
        <dbReference type="EMBL" id="KAK6496393.1"/>
    </source>
</evidence>